<name>A0A517T467_9PLAN</name>
<evidence type="ECO:0000256" key="1">
    <source>
        <dbReference type="SAM" id="Phobius"/>
    </source>
</evidence>
<feature type="transmembrane region" description="Helical" evidence="1">
    <location>
        <begin position="12"/>
        <end position="32"/>
    </location>
</feature>
<dbReference type="Proteomes" id="UP000319976">
    <property type="component" value="Chromosome"/>
</dbReference>
<keyword evidence="1" id="KW-0472">Membrane</keyword>
<keyword evidence="1" id="KW-0812">Transmembrane</keyword>
<accession>A0A517T467</accession>
<sequence>MSTSGHRRQSTGLGILLGSVALFGVVLTTYLLNQPVAPANNDSTTVKQATAQEDVLVEQVTEPVAAPQAAPTEPLMVASLEPADTPFAVNDIKQVVTPDTQIEDHLAAGEFGLAMEVAVNAGDKAALKKIADAQHAAGEFDAARFIIGRMSANDRSDYLKKNAGGRSMAGGVGVADFTELIDLITQNTAGPWLDIDGIGGTIGSYSNGVHVDPNGRLTTLAKVDQTDRLRNLGFAARDAKLNEDMQQPSTLRVVSLTRLENAVSDKMFLGESIPETMRQLAGLTAIQYVIVDEATGELLVAGPAEGWQYDATGRPRGSQSGNPTLQLDDFVTVMRTFAPGAMREFQCLIVPRQENLASVRDYVEQSQSRGPLAAGAGTRNFVNRIEQLLGEQDVEVNGIATNSRVAQVIVEADYRMKLIGIDKLDEGGIPSYFDLVDPKAAAVPMQALRWWLTVGYDAVLHSPEQNVFEFVGSAVRCQSEDEFIAKDGSRIHTGKSEGPNRVFAQKFTNMYEALAAEDPVFADLKNIFDLALAAAIIDRNGLDSRVNWDRGVFGVGGAYQPLTYAPAKTVPSAVNHRVYNGKDVVVQAAGGVEGDLNRVLDDESVVRVADRLSGMTNVTENAPATRWWWDAK</sequence>
<proteinExistence type="predicted"/>
<dbReference type="RefSeq" id="WP_145259254.1">
    <property type="nucleotide sequence ID" value="NZ_CP036316.1"/>
</dbReference>
<dbReference type="EMBL" id="CP036316">
    <property type="protein sequence ID" value="QDT63159.1"/>
    <property type="molecule type" value="Genomic_DNA"/>
</dbReference>
<evidence type="ECO:0000313" key="3">
    <source>
        <dbReference type="Proteomes" id="UP000319976"/>
    </source>
</evidence>
<evidence type="ECO:0008006" key="4">
    <source>
        <dbReference type="Google" id="ProtNLM"/>
    </source>
</evidence>
<organism evidence="2 3">
    <name type="scientific">Calycomorphotria hydatis</name>
    <dbReference type="NCBI Taxonomy" id="2528027"/>
    <lineage>
        <taxon>Bacteria</taxon>
        <taxon>Pseudomonadati</taxon>
        <taxon>Planctomycetota</taxon>
        <taxon>Planctomycetia</taxon>
        <taxon>Planctomycetales</taxon>
        <taxon>Planctomycetaceae</taxon>
        <taxon>Calycomorphotria</taxon>
    </lineage>
</organism>
<dbReference type="Pfam" id="PF07643">
    <property type="entry name" value="DUF1598"/>
    <property type="match status" value="1"/>
</dbReference>
<dbReference type="KEGG" id="chya:V22_03770"/>
<keyword evidence="1" id="KW-1133">Transmembrane helix</keyword>
<gene>
    <name evidence="2" type="ORF">V22_03770</name>
</gene>
<dbReference type="AlphaFoldDB" id="A0A517T467"/>
<dbReference type="OrthoDB" id="233246at2"/>
<reference evidence="2 3" key="1">
    <citation type="submission" date="2019-02" db="EMBL/GenBank/DDBJ databases">
        <title>Deep-cultivation of Planctomycetes and their phenomic and genomic characterization uncovers novel biology.</title>
        <authorList>
            <person name="Wiegand S."/>
            <person name="Jogler M."/>
            <person name="Boedeker C."/>
            <person name="Pinto D."/>
            <person name="Vollmers J."/>
            <person name="Rivas-Marin E."/>
            <person name="Kohn T."/>
            <person name="Peeters S.H."/>
            <person name="Heuer A."/>
            <person name="Rast P."/>
            <person name="Oberbeckmann S."/>
            <person name="Bunk B."/>
            <person name="Jeske O."/>
            <person name="Meyerdierks A."/>
            <person name="Storesund J.E."/>
            <person name="Kallscheuer N."/>
            <person name="Luecker S."/>
            <person name="Lage O.M."/>
            <person name="Pohl T."/>
            <person name="Merkel B.J."/>
            <person name="Hornburger P."/>
            <person name="Mueller R.-W."/>
            <person name="Bruemmer F."/>
            <person name="Labrenz M."/>
            <person name="Spormann A.M."/>
            <person name="Op den Camp H."/>
            <person name="Overmann J."/>
            <person name="Amann R."/>
            <person name="Jetten M.S.M."/>
            <person name="Mascher T."/>
            <person name="Medema M.H."/>
            <person name="Devos D.P."/>
            <person name="Kaster A.-K."/>
            <person name="Ovreas L."/>
            <person name="Rohde M."/>
            <person name="Galperin M.Y."/>
            <person name="Jogler C."/>
        </authorList>
    </citation>
    <scope>NUCLEOTIDE SEQUENCE [LARGE SCALE GENOMIC DNA]</scope>
    <source>
        <strain evidence="2 3">V22</strain>
    </source>
</reference>
<evidence type="ECO:0000313" key="2">
    <source>
        <dbReference type="EMBL" id="QDT63159.1"/>
    </source>
</evidence>
<keyword evidence="3" id="KW-1185">Reference proteome</keyword>
<protein>
    <recommendedName>
        <fullName evidence="4">DUF1598 domain-containing protein</fullName>
    </recommendedName>
</protein>
<dbReference type="InterPro" id="IPR011487">
    <property type="entry name" value="DUF1598"/>
</dbReference>